<evidence type="ECO:0000313" key="1">
    <source>
        <dbReference type="EMBL" id="AHN92169.1"/>
    </source>
</evidence>
<sequence length="165" mass="19668">MEADISRDYTKYCFKNDRFNEADKIIHVHIKDALRDIAKTLAVLEDLVYVYGFSVCIGVNFVDDDIYESDVFRLVNTLKHLPVNINRYETFPTNKFLVDVDDYDETNWCLLRRKWKIAKLELELKKKNDPKIKAALLQLKAQVSSEYVINLYIHNYYYYLLQHDN</sequence>
<protein>
    <submittedName>
        <fullName evidence="1">Uncharacterized protein</fullName>
    </submittedName>
</protein>
<dbReference type="EMBL" id="KR584663">
    <property type="protein sequence ID" value="AKN63407.1"/>
    <property type="molecule type" value="Genomic_DNA"/>
</dbReference>
<gene>
    <name evidence="1" type="ORF">AsGV130</name>
    <name evidence="2" type="ORF">AsGV133</name>
</gene>
<evidence type="ECO:0000313" key="2">
    <source>
        <dbReference type="EMBL" id="AKN63407.1"/>
    </source>
</evidence>
<dbReference type="Proteomes" id="UP000232958">
    <property type="component" value="Segment"/>
</dbReference>
<reference evidence="1" key="1">
    <citation type="journal article" date="2014" name="Arch. Virol.">
        <title>Complete genome sequence of Agrotis segetum granulovirus Shanghai strain.</title>
        <authorList>
            <person name="Zhang X."/>
            <person name="Liang Z."/>
            <person name="Yin X."/>
            <person name="Wang J."/>
            <person name="Shao X."/>
        </authorList>
    </citation>
    <scope>NUCLEOTIDE SEQUENCE</scope>
    <source>
        <strain evidence="1">L1</strain>
    </source>
</reference>
<name>A0A023MIP2_GVAS</name>
<accession>A0A023MIP2</accession>
<proteinExistence type="predicted"/>
<dbReference type="EMBL" id="KC994902">
    <property type="protein sequence ID" value="AHN92169.1"/>
    <property type="molecule type" value="Genomic_DNA"/>
</dbReference>
<organismHost>
    <name type="scientific">Agrotis segetum</name>
    <name type="common">Turnip moth</name>
    <dbReference type="NCBI Taxonomy" id="47767"/>
</organismHost>
<reference evidence="2 3" key="2">
    <citation type="submission" date="2015-05" db="EMBL/GenBank/DDBJ databases">
        <title>Complete Sequence of an Agrotis segetum granulovirus isolate from Europe.</title>
        <authorList>
            <person name="Gueli Alletti G."/>
            <person name="Wennmann J.T."/>
            <person name="Jehle J.A."/>
        </authorList>
    </citation>
    <scope>NUCLEOTIDE SEQUENCE [LARGE SCALE GENOMIC DNA]</scope>
    <source>
        <strain evidence="2 3">DA</strain>
    </source>
</reference>
<keyword evidence="3" id="KW-1185">Reference proteome</keyword>
<organism evidence="1">
    <name type="scientific">Agrotis segetum granulosis virus</name>
    <name type="common">AsGV</name>
    <name type="synonym">Agrotis segetum granulovirus</name>
    <dbReference type="NCBI Taxonomy" id="10464"/>
    <lineage>
        <taxon>Viruses</taxon>
        <taxon>Viruses incertae sedis</taxon>
        <taxon>Naldaviricetes</taxon>
        <taxon>Lefavirales</taxon>
        <taxon>Baculoviridae</taxon>
        <taxon>Betabaculovirus</taxon>
        <taxon>Betabaculovirus agsegetum</taxon>
    </lineage>
</organism>
<evidence type="ECO:0000313" key="3">
    <source>
        <dbReference type="Proteomes" id="UP000232958"/>
    </source>
</evidence>